<dbReference type="PROSITE" id="PS00267">
    <property type="entry name" value="TACHYKININ"/>
    <property type="match status" value="1"/>
</dbReference>
<protein>
    <submittedName>
        <fullName>Neurokinin A-related PEPTIDE, NKA-related PEPTIDE=NEUROPEPTIDE gamma homolog/tachykinin/carassin homolog</fullName>
    </submittedName>
</protein>
<proteinExistence type="inferred from homology"/>
<accession>Q9PRP3</accession>
<reference key="1">
    <citation type="journal article" date="1995" name="Peptides">
        <title>Tachykinins with unusual structural features from a urodele, the amphiuma, an elasmobranch, the hammerhead shark, and an agnathan, the river lamprey.</title>
        <authorList>
            <person name="Waugh D."/>
            <person name="Bondareva V."/>
            <person name="Rusakov Y."/>
            <person name="Bjenning C."/>
            <person name="Nielsen P.F."/>
            <person name="Conlon J.M."/>
        </authorList>
    </citation>
    <scope>PROTEIN SEQUENCE</scope>
</reference>
<keyword evidence="2" id="KW-0027">Amidation</keyword>
<evidence type="ECO:0000256" key="2">
    <source>
        <dbReference type="ARBA" id="ARBA00022815"/>
    </source>
</evidence>
<organism>
    <name type="scientific">Sphyrna lewini</name>
    <name type="common">Scalloped hammerhead shark</name>
    <name type="synonym">Zygaena lewini</name>
    <dbReference type="NCBI Taxonomy" id="7823"/>
    <lineage>
        <taxon>Eukaryota</taxon>
        <taxon>Metazoa</taxon>
        <taxon>Chordata</taxon>
        <taxon>Craniata</taxon>
        <taxon>Vertebrata</taxon>
        <taxon>Chondrichthyes</taxon>
        <taxon>Elasmobranchii</taxon>
        <taxon>Galeomorphii</taxon>
        <taxon>Galeoidea</taxon>
        <taxon>Carcharhiniformes</taxon>
        <taxon>Carcharhinidae</taxon>
        <taxon>Sphyrna</taxon>
    </lineage>
</organism>
<comment type="similarity">
    <text evidence="1">Belongs to the tachykinin family.</text>
</comment>
<dbReference type="AlphaFoldDB" id="Q9PRP3"/>
<name>Q9PRP3_SPHLE</name>
<dbReference type="InterPro" id="IPR013055">
    <property type="entry name" value="Tachy_Neuro_lke_CS"/>
</dbReference>
<sequence>ASGPTQAGIVGRKRQKGEMFVGLM</sequence>
<evidence type="ECO:0000256" key="1">
    <source>
        <dbReference type="ARBA" id="ARBA00007518"/>
    </source>
</evidence>